<evidence type="ECO:0008006" key="4">
    <source>
        <dbReference type="Google" id="ProtNLM"/>
    </source>
</evidence>
<proteinExistence type="predicted"/>
<sequence>MHCNAIFQALCLEMSLLELELLAAIVFGAKYFGEKNKSCVATSRKLLGSTHCCSNSTHLQGVLQQCTVLLDLHSNGGSCKA</sequence>
<keyword evidence="1" id="KW-0732">Signal</keyword>
<evidence type="ECO:0000313" key="3">
    <source>
        <dbReference type="Proteomes" id="UP000503349"/>
    </source>
</evidence>
<evidence type="ECO:0000313" key="2">
    <source>
        <dbReference type="EMBL" id="KAF3704366.1"/>
    </source>
</evidence>
<reference evidence="2 3" key="1">
    <citation type="submission" date="2019-02" db="EMBL/GenBank/DDBJ databases">
        <title>Opniocepnalus argus genome.</title>
        <authorList>
            <person name="Zhou C."/>
            <person name="Xiao S."/>
        </authorList>
    </citation>
    <scope>NUCLEOTIDE SEQUENCE [LARGE SCALE GENOMIC DNA]</scope>
    <source>
        <strain evidence="2">OARG1902GOOAL</strain>
        <tissue evidence="2">Muscle</tissue>
    </source>
</reference>
<organism evidence="2 3">
    <name type="scientific">Channa argus</name>
    <name type="common">Northern snakehead</name>
    <name type="synonym">Ophicephalus argus</name>
    <dbReference type="NCBI Taxonomy" id="215402"/>
    <lineage>
        <taxon>Eukaryota</taxon>
        <taxon>Metazoa</taxon>
        <taxon>Chordata</taxon>
        <taxon>Craniata</taxon>
        <taxon>Vertebrata</taxon>
        <taxon>Euteleostomi</taxon>
        <taxon>Actinopterygii</taxon>
        <taxon>Neopterygii</taxon>
        <taxon>Teleostei</taxon>
        <taxon>Neoteleostei</taxon>
        <taxon>Acanthomorphata</taxon>
        <taxon>Anabantaria</taxon>
        <taxon>Anabantiformes</taxon>
        <taxon>Channoidei</taxon>
        <taxon>Channidae</taxon>
        <taxon>Channa</taxon>
    </lineage>
</organism>
<dbReference type="EMBL" id="CM015731">
    <property type="protein sequence ID" value="KAF3704366.1"/>
    <property type="molecule type" value="Genomic_DNA"/>
</dbReference>
<reference evidence="3" key="2">
    <citation type="submission" date="2019-02" db="EMBL/GenBank/DDBJ databases">
        <title>Opniocepnalus argus Var Kimnra genome.</title>
        <authorList>
            <person name="Zhou C."/>
            <person name="Xiao S."/>
        </authorList>
    </citation>
    <scope>NUCLEOTIDE SEQUENCE [LARGE SCALE GENOMIC DNA]</scope>
</reference>
<name>A0A6G1QQK6_CHAAH</name>
<protein>
    <recommendedName>
        <fullName evidence="4">Secreted protein</fullName>
    </recommendedName>
</protein>
<accession>A0A6G1QQK6</accession>
<dbReference type="Proteomes" id="UP000503349">
    <property type="component" value="Chromosome 20"/>
</dbReference>
<dbReference type="AlphaFoldDB" id="A0A6G1QQK6"/>
<gene>
    <name evidence="2" type="ORF">EXN66_Car020055</name>
</gene>
<feature type="chain" id="PRO_5026103962" description="Secreted protein" evidence="1">
    <location>
        <begin position="29"/>
        <end position="81"/>
    </location>
</feature>
<feature type="signal peptide" evidence="1">
    <location>
        <begin position="1"/>
        <end position="28"/>
    </location>
</feature>
<keyword evidence="3" id="KW-1185">Reference proteome</keyword>
<evidence type="ECO:0000256" key="1">
    <source>
        <dbReference type="SAM" id="SignalP"/>
    </source>
</evidence>